<evidence type="ECO:0000256" key="5">
    <source>
        <dbReference type="ARBA" id="ARBA00023163"/>
    </source>
</evidence>
<feature type="domain" description="BZIP" evidence="9">
    <location>
        <begin position="201"/>
        <end position="264"/>
    </location>
</feature>
<evidence type="ECO:0000256" key="7">
    <source>
        <dbReference type="SAM" id="Coils"/>
    </source>
</evidence>
<sequence>MSDTLCPTDHMMVNTDDKFIVDNMLTDEDLDLDLDPCLWMEMLSNDSSSSSDSMTQLIGDSLAAEDMTAVSPTALIPLQTPETPPSSDRSTPPNFDDLLYATNASAGGYTPYDNHLFITSNANQMPAQNVTLIPAINLCPTLSPLSPVLPATAASAPMVAIKTETNEMIVINNQLNNTLMKANSVSRTSSVTSNSRLDLSQQRREARKLRNREAATISRKRQKEYVQSLETSINGLIKENTDLKSDNERLRQRLATIEEKYHSITRKGYNYGPIESTCNKCRQSLSATALSSNKKATLSLLAVIFMLGLNLAPFGGISITSDKTLSAIDTNPRLESAVKHGPSRALLWNSNVDNDLAIDIIAFNSSVRNGSLSDVNCKSYINQTESRRLATDLRYWVSRVEMEKEEVFRSKRRVKANSNEIKSRYDKPIPLSRLKEWIQKRTETDFNDFYDYSADSYNNKNLKVPHIGFEDLLSAIPRRSDTFYLFSYSSKDHLIIPPIAHNTTTAGDIRPRFSLLMPLISTLNESTIRGTNITYNQISIMQIDCHVINTKMVLFNSKSTSSGDSRRSNGGIVGGGGNGRGQPSLAVKNGTKYRLNSRNKTSSMASKSNSSLN</sequence>
<keyword evidence="6" id="KW-0539">Nucleus</keyword>
<keyword evidence="3" id="KW-0805">Transcription regulation</keyword>
<evidence type="ECO:0000259" key="9">
    <source>
        <dbReference type="PROSITE" id="PS50217"/>
    </source>
</evidence>
<dbReference type="OrthoDB" id="644067at2759"/>
<name>A0A7R9L5H7_9ACAR</name>
<dbReference type="GO" id="GO:0030968">
    <property type="term" value="P:endoplasmic reticulum unfolded protein response"/>
    <property type="evidence" value="ECO:0007669"/>
    <property type="project" value="TreeGrafter"/>
</dbReference>
<dbReference type="Gene3D" id="1.20.5.170">
    <property type="match status" value="1"/>
</dbReference>
<dbReference type="Proteomes" id="UP000759131">
    <property type="component" value="Unassembled WGS sequence"/>
</dbReference>
<keyword evidence="5" id="KW-0804">Transcription</keyword>
<evidence type="ECO:0000256" key="3">
    <source>
        <dbReference type="ARBA" id="ARBA00023015"/>
    </source>
</evidence>
<evidence type="ECO:0000256" key="8">
    <source>
        <dbReference type="SAM" id="MobiDB-lite"/>
    </source>
</evidence>
<dbReference type="InterPro" id="IPR046347">
    <property type="entry name" value="bZIP_sf"/>
</dbReference>
<dbReference type="Pfam" id="PF00170">
    <property type="entry name" value="bZIP_1"/>
    <property type="match status" value="1"/>
</dbReference>
<evidence type="ECO:0000256" key="1">
    <source>
        <dbReference type="ARBA" id="ARBA00004167"/>
    </source>
</evidence>
<dbReference type="PANTHER" id="PTHR46164:SF3">
    <property type="entry name" value="ATF6, ISOFORM C"/>
    <property type="match status" value="1"/>
</dbReference>
<dbReference type="GO" id="GO:0000981">
    <property type="term" value="F:DNA-binding transcription factor activity, RNA polymerase II-specific"/>
    <property type="evidence" value="ECO:0007669"/>
    <property type="project" value="TreeGrafter"/>
</dbReference>
<feature type="coiled-coil region" evidence="7">
    <location>
        <begin position="226"/>
        <end position="267"/>
    </location>
</feature>
<evidence type="ECO:0000313" key="10">
    <source>
        <dbReference type="EMBL" id="CAD7635320.1"/>
    </source>
</evidence>
<dbReference type="SUPFAM" id="SSF57959">
    <property type="entry name" value="Leucine zipper domain"/>
    <property type="match status" value="1"/>
</dbReference>
<dbReference type="EMBL" id="OC871151">
    <property type="protein sequence ID" value="CAD7635320.1"/>
    <property type="molecule type" value="Genomic_DNA"/>
</dbReference>
<dbReference type="GO" id="GO:0016020">
    <property type="term" value="C:membrane"/>
    <property type="evidence" value="ECO:0007669"/>
    <property type="project" value="UniProtKB-SubCell"/>
</dbReference>
<dbReference type="GO" id="GO:0005634">
    <property type="term" value="C:nucleus"/>
    <property type="evidence" value="ECO:0007669"/>
    <property type="project" value="TreeGrafter"/>
</dbReference>
<dbReference type="PROSITE" id="PS50217">
    <property type="entry name" value="BZIP"/>
    <property type="match status" value="1"/>
</dbReference>
<dbReference type="GO" id="GO:0000978">
    <property type="term" value="F:RNA polymerase II cis-regulatory region sequence-specific DNA binding"/>
    <property type="evidence" value="ECO:0007669"/>
    <property type="project" value="TreeGrafter"/>
</dbReference>
<reference evidence="10" key="1">
    <citation type="submission" date="2020-11" db="EMBL/GenBank/DDBJ databases">
        <authorList>
            <person name="Tran Van P."/>
        </authorList>
    </citation>
    <scope>NUCLEOTIDE SEQUENCE</scope>
</reference>
<dbReference type="AlphaFoldDB" id="A0A7R9L5H7"/>
<dbReference type="PANTHER" id="PTHR46164">
    <property type="entry name" value="ATF6, ISOFORM C"/>
    <property type="match status" value="1"/>
</dbReference>
<proteinExistence type="inferred from homology"/>
<comment type="similarity">
    <text evidence="2">Belongs to the bZIP family. ATF subfamily.</text>
</comment>
<keyword evidence="4" id="KW-0238">DNA-binding</keyword>
<dbReference type="SMART" id="SM00338">
    <property type="entry name" value="BRLZ"/>
    <property type="match status" value="1"/>
</dbReference>
<evidence type="ECO:0000256" key="2">
    <source>
        <dbReference type="ARBA" id="ARBA00009050"/>
    </source>
</evidence>
<feature type="compositionally biased region" description="Gly residues" evidence="8">
    <location>
        <begin position="571"/>
        <end position="580"/>
    </location>
</feature>
<comment type="subcellular location">
    <subcellularLocation>
        <location evidence="1">Membrane</location>
        <topology evidence="1">Single-pass membrane protein</topology>
    </subcellularLocation>
</comment>
<protein>
    <recommendedName>
        <fullName evidence="9">BZIP domain-containing protein</fullName>
    </recommendedName>
</protein>
<feature type="compositionally biased region" description="Low complexity" evidence="8">
    <location>
        <begin position="602"/>
        <end position="613"/>
    </location>
</feature>
<feature type="compositionally biased region" description="Low complexity" evidence="8">
    <location>
        <begin position="186"/>
        <end position="196"/>
    </location>
</feature>
<evidence type="ECO:0000256" key="6">
    <source>
        <dbReference type="ARBA" id="ARBA00023242"/>
    </source>
</evidence>
<dbReference type="InterPro" id="IPR051882">
    <property type="entry name" value="ATF_bZIP_TF"/>
</dbReference>
<dbReference type="InterPro" id="IPR004827">
    <property type="entry name" value="bZIP"/>
</dbReference>
<feature type="region of interest" description="Disordered" evidence="8">
    <location>
        <begin position="186"/>
        <end position="210"/>
    </location>
</feature>
<keyword evidence="7" id="KW-0175">Coiled coil</keyword>
<organism evidence="10">
    <name type="scientific">Medioppia subpectinata</name>
    <dbReference type="NCBI Taxonomy" id="1979941"/>
    <lineage>
        <taxon>Eukaryota</taxon>
        <taxon>Metazoa</taxon>
        <taxon>Ecdysozoa</taxon>
        <taxon>Arthropoda</taxon>
        <taxon>Chelicerata</taxon>
        <taxon>Arachnida</taxon>
        <taxon>Acari</taxon>
        <taxon>Acariformes</taxon>
        <taxon>Sarcoptiformes</taxon>
        <taxon>Oribatida</taxon>
        <taxon>Brachypylina</taxon>
        <taxon>Oppioidea</taxon>
        <taxon>Oppiidae</taxon>
        <taxon>Medioppia</taxon>
    </lineage>
</organism>
<accession>A0A7R9L5H7</accession>
<evidence type="ECO:0000256" key="4">
    <source>
        <dbReference type="ARBA" id="ARBA00023125"/>
    </source>
</evidence>
<dbReference type="EMBL" id="CAJPIZ010016576">
    <property type="protein sequence ID" value="CAG2115750.1"/>
    <property type="molecule type" value="Genomic_DNA"/>
</dbReference>
<keyword evidence="11" id="KW-1185">Reference proteome</keyword>
<feature type="region of interest" description="Disordered" evidence="8">
    <location>
        <begin position="558"/>
        <end position="613"/>
    </location>
</feature>
<gene>
    <name evidence="10" type="ORF">OSB1V03_LOCUS15711</name>
</gene>
<evidence type="ECO:0000313" key="11">
    <source>
        <dbReference type="Proteomes" id="UP000759131"/>
    </source>
</evidence>
<feature type="region of interest" description="Disordered" evidence="8">
    <location>
        <begin position="75"/>
        <end position="95"/>
    </location>
</feature>